<keyword evidence="4" id="KW-1185">Reference proteome</keyword>
<feature type="chain" id="PRO_5042973363" evidence="2">
    <location>
        <begin position="26"/>
        <end position="675"/>
    </location>
</feature>
<organism evidence="3 4">
    <name type="scientific">Tenacibaculum finnmarkense genomovar finnmarkense</name>
    <dbReference type="NCBI Taxonomy" id="1458503"/>
    <lineage>
        <taxon>Bacteria</taxon>
        <taxon>Pseudomonadati</taxon>
        <taxon>Bacteroidota</taxon>
        <taxon>Flavobacteriia</taxon>
        <taxon>Flavobacteriales</taxon>
        <taxon>Flavobacteriaceae</taxon>
        <taxon>Tenacibaculum</taxon>
        <taxon>Tenacibaculum finnmarkense</taxon>
    </lineage>
</organism>
<evidence type="ECO:0000313" key="3">
    <source>
        <dbReference type="EMBL" id="MBE7694494.1"/>
    </source>
</evidence>
<proteinExistence type="predicted"/>
<evidence type="ECO:0000256" key="1">
    <source>
        <dbReference type="ARBA" id="ARBA00022729"/>
    </source>
</evidence>
<evidence type="ECO:0000256" key="2">
    <source>
        <dbReference type="SAM" id="SignalP"/>
    </source>
</evidence>
<evidence type="ECO:0000313" key="4">
    <source>
        <dbReference type="Proteomes" id="UP000806077"/>
    </source>
</evidence>
<accession>A0AAP1WFN9</accession>
<dbReference type="Proteomes" id="UP000806077">
    <property type="component" value="Unassembled WGS sequence"/>
</dbReference>
<name>A0AAP1WFN9_9FLAO</name>
<dbReference type="AlphaFoldDB" id="A0AAP1WFN9"/>
<dbReference type="RefSeq" id="WP_101955074.1">
    <property type="nucleotide sequence ID" value="NZ_JAJHTL010000003.1"/>
</dbReference>
<dbReference type="NCBIfam" id="TIGR04183">
    <property type="entry name" value="Por_Secre_tail"/>
    <property type="match status" value="1"/>
</dbReference>
<keyword evidence="1 2" id="KW-0732">Signal</keyword>
<reference evidence="3 4" key="1">
    <citation type="journal article" date="2020" name="Int. J. Syst. Evol. Microbiol.">
        <title>Tenacibaculum piscium sp. nov., isolated from skin ulcers of sea-farmed fish, and description of Tenacibaculum finnmarkense sp. nov. with subdivision into genomovars finnmarkense and ulcerans.</title>
        <authorList>
            <person name="Olsen A.B."/>
            <person name="Spilsberg B."/>
            <person name="Nilsen H.K."/>
            <person name="Lagesen K."/>
            <person name="Gulla S."/>
            <person name="Avendano-Herrera R."/>
            <person name="Irgang R."/>
            <person name="Duchaud E."/>
            <person name="Colquhoun D.J."/>
        </authorList>
    </citation>
    <scope>NUCLEOTIDE SEQUENCE [LARGE SCALE GENOMIC DNA]</scope>
    <source>
        <strain evidence="3 4">TNO037</strain>
    </source>
</reference>
<sequence>MKSFFFHALNLLLCFFIFNNTTIVANTIDTTIIENCFKSNASNAYANFELFINTGTAKKSTRVFYIAGKTTDFDNGYDSKIFSGVAVKLALYTKFVSSKKDRKLSIQTVPNEYEKMVIPVGLIIGANKEITFSVVSKNFPENLNIYLEDRLNNTFINLSKQTYTYKTTATTSGVGQFFIHTSTNLPSPPNTALWTGITNTDWHTFSNWFSNTVPTTTADVIIPSDATNYPTANSAVTFNSLLINYGASFIPKKTAIGIVTYKRAIATTNWHLIAAPVTGENTKNLIEKQVFATGSGNNIGIGTFINNGNIPWNYATATTANQIISGAGIAVKLKKPGELSITGTANTNTINYPITTGSRNNFNFIGNPFTAYLNSEKFALQNTNVLNAQTIWLWNGTQYVTYNANNPIEISPGQGFFVEANSNATINFDISNQSHQTSDTFKRPTSKTSFELFVANETVKKSTKVFYIANKNTGFDNGYDSKIFGGIKSAGFDVFTELVAENKGDKLAIQTLPNTNMEAMIIPLGIIAKAGEKVIFSVNTQNFSSDVKIYLEDRIANTFTNISQKNYKVTLEKEAKGTGQFYIHTNSKNLAEAPTKEISQNVTIYKSINNSITISGLQTQNASLDMYSILGQKIISTSFKSTGIHVIELPKIAKGVYIIKLNSDLGKLHKKIILD</sequence>
<gene>
    <name evidence="3" type="ORF">F7645_03490</name>
</gene>
<dbReference type="InterPro" id="IPR026444">
    <property type="entry name" value="Secre_tail"/>
</dbReference>
<comment type="caution">
    <text evidence="3">The sequence shown here is derived from an EMBL/GenBank/DDBJ whole genome shotgun (WGS) entry which is preliminary data.</text>
</comment>
<dbReference type="EMBL" id="WXXV01000003">
    <property type="protein sequence ID" value="MBE7694494.1"/>
    <property type="molecule type" value="Genomic_DNA"/>
</dbReference>
<feature type="signal peptide" evidence="2">
    <location>
        <begin position="1"/>
        <end position="25"/>
    </location>
</feature>
<protein>
    <submittedName>
        <fullName evidence="3">T9SS type A sorting domain-containing protein</fullName>
    </submittedName>
</protein>